<dbReference type="InterPro" id="IPR014710">
    <property type="entry name" value="RmlC-like_jellyroll"/>
</dbReference>
<dbReference type="RefSeq" id="WP_275567874.1">
    <property type="nucleotide sequence ID" value="NZ_JARGYC010000033.1"/>
</dbReference>
<dbReference type="SUPFAM" id="SSF51182">
    <property type="entry name" value="RmlC-like cupins"/>
    <property type="match status" value="1"/>
</dbReference>
<name>A0AAE3T9D2_9RHOB</name>
<dbReference type="AlphaFoldDB" id="A0AAE3T9D2"/>
<dbReference type="EMBL" id="JARGYC010000033">
    <property type="protein sequence ID" value="MDF0601733.1"/>
    <property type="molecule type" value="Genomic_DNA"/>
</dbReference>
<reference evidence="1" key="1">
    <citation type="submission" date="2023-03" db="EMBL/GenBank/DDBJ databases">
        <title>Multiphase analysis and comparison of six strains from genera Psychromarinibacter, Lutimaribacter, and Maritimibacter, including a novel species: Psychromarinibacter sediminicola sp. nov.</title>
        <authorList>
            <person name="Wang Y.-H."/>
            <person name="Ye M.-Q."/>
            <person name="Du Z.-J."/>
        </authorList>
    </citation>
    <scope>NUCLEOTIDE SEQUENCE</scope>
    <source>
        <strain evidence="1">C21-152</strain>
    </source>
</reference>
<comment type="caution">
    <text evidence="1">The sequence shown here is derived from an EMBL/GenBank/DDBJ whole genome shotgun (WGS) entry which is preliminary data.</text>
</comment>
<proteinExistence type="predicted"/>
<evidence type="ECO:0000313" key="1">
    <source>
        <dbReference type="EMBL" id="MDF0601733.1"/>
    </source>
</evidence>
<evidence type="ECO:0000313" key="2">
    <source>
        <dbReference type="Proteomes" id="UP001220964"/>
    </source>
</evidence>
<dbReference type="InterPro" id="IPR011051">
    <property type="entry name" value="RmlC_Cupin_sf"/>
</dbReference>
<accession>A0AAE3T9D2</accession>
<dbReference type="Gene3D" id="2.60.120.10">
    <property type="entry name" value="Jelly Rolls"/>
    <property type="match status" value="1"/>
</dbReference>
<gene>
    <name evidence="1" type="ORF">P1J78_13390</name>
</gene>
<keyword evidence="2" id="KW-1185">Reference proteome</keyword>
<dbReference type="Proteomes" id="UP001220964">
    <property type="component" value="Unassembled WGS sequence"/>
</dbReference>
<protein>
    <submittedName>
        <fullName evidence="1">Uncharacterized protein</fullName>
    </submittedName>
</protein>
<organism evidence="1 2">
    <name type="scientific">Psychromarinibacter sediminicola</name>
    <dbReference type="NCBI Taxonomy" id="3033385"/>
    <lineage>
        <taxon>Bacteria</taxon>
        <taxon>Pseudomonadati</taxon>
        <taxon>Pseudomonadota</taxon>
        <taxon>Alphaproteobacteria</taxon>
        <taxon>Rhodobacterales</taxon>
        <taxon>Paracoccaceae</taxon>
        <taxon>Psychromarinibacter</taxon>
    </lineage>
</organism>
<sequence length="302" mass="32970">MYASSDPRSRLAADADNTAAGRPVAPAQYYDFADETAAVDEGDARVWYARAQNFVALYAKARPGAVLVRADQPDEYVLLLPDPGCGAVVEWNGARHEIEGLSIVFVPAGDSTVALPQGGTAIRLFTTRAADLVARCAELCPEFEADGNVPALAPWPEPPEGPAVRAYPLDVAPEEGRFGRIFRCTTFMVNYLYPRSGPRDRSQLSPHKHDRFQQASLCLEGRYVHHIRWPWDTDAATWRDDHHTVCGAPSLAVIPARALHTSEAVGAGTNMLVDIFCPPRADFSNQPGWVLNADDYPAPDTE</sequence>